<dbReference type="SUPFAM" id="SSF53474">
    <property type="entry name" value="alpha/beta-Hydrolases"/>
    <property type="match status" value="1"/>
</dbReference>
<dbReference type="eggNOG" id="KOG4178">
    <property type="taxonomic scope" value="Eukaryota"/>
</dbReference>
<comment type="similarity">
    <text evidence="2">Belongs to the AB hydrolase superfamily. Epoxide hydrolase family.</text>
</comment>
<dbReference type="PRINTS" id="PR00412">
    <property type="entry name" value="EPOXHYDRLASE"/>
</dbReference>
<reference evidence="4 5" key="1">
    <citation type="journal article" date="2012" name="BMC Genomics">
        <title>Tools to kill: Genome of one of the most destructive plant pathogenic fungi Macrophomina phaseolina.</title>
        <authorList>
            <person name="Islam M.S."/>
            <person name="Haque M.S."/>
            <person name="Islam M.M."/>
            <person name="Emdad E.M."/>
            <person name="Halim A."/>
            <person name="Hossen Q.M.M."/>
            <person name="Hossain M.Z."/>
            <person name="Ahmed B."/>
            <person name="Rahim S."/>
            <person name="Rahman M.S."/>
            <person name="Alam M.M."/>
            <person name="Hou S."/>
            <person name="Wan X."/>
            <person name="Saito J.A."/>
            <person name="Alam M."/>
        </authorList>
    </citation>
    <scope>NUCLEOTIDE SEQUENCE [LARGE SCALE GENOMIC DNA]</scope>
    <source>
        <strain evidence="4 5">MS6</strain>
    </source>
</reference>
<organism evidence="4 5">
    <name type="scientific">Macrophomina phaseolina (strain MS6)</name>
    <name type="common">Charcoal rot fungus</name>
    <dbReference type="NCBI Taxonomy" id="1126212"/>
    <lineage>
        <taxon>Eukaryota</taxon>
        <taxon>Fungi</taxon>
        <taxon>Dikarya</taxon>
        <taxon>Ascomycota</taxon>
        <taxon>Pezizomycotina</taxon>
        <taxon>Dothideomycetes</taxon>
        <taxon>Dothideomycetes incertae sedis</taxon>
        <taxon>Botryosphaeriales</taxon>
        <taxon>Botryosphaeriaceae</taxon>
        <taxon>Macrophomina</taxon>
    </lineage>
</organism>
<dbReference type="EMBL" id="AHHD01000108">
    <property type="protein sequence ID" value="EKG19811.1"/>
    <property type="molecule type" value="Genomic_DNA"/>
</dbReference>
<evidence type="ECO:0000313" key="5">
    <source>
        <dbReference type="Proteomes" id="UP000007129"/>
    </source>
</evidence>
<accession>K2RBC2</accession>
<name>K2RBC2_MACPH</name>
<dbReference type="InterPro" id="IPR000639">
    <property type="entry name" value="Epox_hydrolase-like"/>
</dbReference>
<evidence type="ECO:0000256" key="1">
    <source>
        <dbReference type="ARBA" id="ARBA00022801"/>
    </source>
</evidence>
<proteinExistence type="inferred from homology"/>
<dbReference type="VEuPathDB" id="FungiDB:MPH_02880"/>
<protein>
    <submittedName>
        <fullName evidence="4">Alpha/beta hydrolase fold-1</fullName>
    </submittedName>
</protein>
<dbReference type="STRING" id="1126212.K2RBC2"/>
<dbReference type="InterPro" id="IPR000073">
    <property type="entry name" value="AB_hydrolase_1"/>
</dbReference>
<dbReference type="Gene3D" id="3.40.50.1820">
    <property type="entry name" value="alpha/beta hydrolase"/>
    <property type="match status" value="1"/>
</dbReference>
<sequence>MENFAKKTFTTSRSLTYTYYDSGKPADDSKPAFFLLHGFPDNAHLWQKVVPHLRSLPNRIIVPDQLGYGETSRPTDPSLLNSKALVADYVELLRAEAVGKIVVVGHDWGSFTAQRLWLWAGPDLVAGVALLNVAYMAPSPQPFDLAAANAFLEQATGFPRYAYWELFTAPDGPAIIDAHLERFWVALHGDREHWMRDLFCVRGAFRDFLLADRTDVELREYAKPGRGWREEWLQSVKSGGGLEGALCWYRAMAENHHYEAEKAIPKERHPITVPTFFLGCERDDVCLPALIEQSRADGLVGPDLSVKIIDSAHWCTMEKPDEVGEALHGWLSAKF</sequence>
<dbReference type="AlphaFoldDB" id="K2RBC2"/>
<dbReference type="GO" id="GO:0016787">
    <property type="term" value="F:hydrolase activity"/>
    <property type="evidence" value="ECO:0007669"/>
    <property type="project" value="UniProtKB-KW"/>
</dbReference>
<dbReference type="Pfam" id="PF00561">
    <property type="entry name" value="Abhydrolase_1"/>
    <property type="match status" value="1"/>
</dbReference>
<evidence type="ECO:0000313" key="4">
    <source>
        <dbReference type="EMBL" id="EKG19811.1"/>
    </source>
</evidence>
<comment type="caution">
    <text evidence="4">The sequence shown here is derived from an EMBL/GenBank/DDBJ whole genome shotgun (WGS) entry which is preliminary data.</text>
</comment>
<evidence type="ECO:0000259" key="3">
    <source>
        <dbReference type="Pfam" id="PF00561"/>
    </source>
</evidence>
<keyword evidence="1 4" id="KW-0378">Hydrolase</keyword>
<dbReference type="OrthoDB" id="284184at2759"/>
<dbReference type="PANTHER" id="PTHR43329">
    <property type="entry name" value="EPOXIDE HYDROLASE"/>
    <property type="match status" value="1"/>
</dbReference>
<dbReference type="Proteomes" id="UP000007129">
    <property type="component" value="Unassembled WGS sequence"/>
</dbReference>
<dbReference type="HOGENOM" id="CLU_020336_7_0_1"/>
<evidence type="ECO:0000256" key="2">
    <source>
        <dbReference type="ARBA" id="ARBA00038334"/>
    </source>
</evidence>
<feature type="domain" description="AB hydrolase-1" evidence="3">
    <location>
        <begin position="31"/>
        <end position="160"/>
    </location>
</feature>
<dbReference type="InterPro" id="IPR029058">
    <property type="entry name" value="AB_hydrolase_fold"/>
</dbReference>
<gene>
    <name evidence="4" type="ORF">MPH_02880</name>
</gene>
<dbReference type="InParanoid" id="K2RBC2"/>